<evidence type="ECO:0008006" key="4">
    <source>
        <dbReference type="Google" id="ProtNLM"/>
    </source>
</evidence>
<feature type="compositionally biased region" description="Acidic residues" evidence="1">
    <location>
        <begin position="1508"/>
        <end position="1521"/>
    </location>
</feature>
<sequence>MSLPTPPTTSHREKENRSLETGSRNVVWSKQNQIHSLSTPPKGPSCSSASQVQPGKSILKPTQPLLPLPEEKPREETPAPSSPLKDAQYLQHPISTIISQDATLSDLIRAYSVLTARIRPYVNEETNSSSPLFEPLLANREKVTESICRDVRRALENPLGEVEEEEEKQKKEHKLPSPTKSPKKKKRGMTAEQAKYARDLCTISHSVLKFLGIFLAFPIYRVFTNQQLVQMLGSITAIPMAPELPTPNARKTYALSICVIQGLRLPEGVLAPAKDTIAHVLGRGIDGELGKEGKKGSATDGLKAIHDLSLHKPALFVPAFGNLMDSILYNLLSPSLNLRVQAAHALGGLAQASVALPLSPVHTDLSSWIVDFLLSTPTRVSPTKKDANGNAAPTTQESDICRTLRTTLNAENPVHVTHGPVWALHVMGSFIVLLGSAFKTDARVCRTISSLLILTLRHKKAAVRKLACIVWRMVVWSWHQYLLPSLDDSEQSKSKKPERPVASQNQWGLIEMVLTCGVGISTCYAIVGSELGPAELLRLDRILTLMVNRNEESRDDVMRCIIQLVNLERQEVVWELDKLLSPSFMSGMADVLAVDFQDVSKSITAIREELPDIRDFRGLTREELLELGTMSMLLEVWSTAISIKNGQHNNEDLLMETWDAMLKTVMTLAEDDGEEAESKATQKLVAALSDSLRTSPKETKSSDRADSSSKQEYHWDLAKNIRMVHRAWASLYQLLQSRLLEDHATQLLGRVVEFEDELGEMEDEVRGEWAALCANLILASGEPMQSLSLFWGQVDSKWNWPADIRTLVWTKFVQLWQESKQDNWEGSIVLISTPFCSQNAWDLNDDELSIWEKFLTYIVNRGLDYGYDAVAVVDTIARKLQQKCNPTFTSLARIADMLMSIVENSFKEITALPENLVDFVSDTLNQSYPPSPSMGFSTAWMIRSLGRLIEACPTELCLNLLESLQDSVVLWIADENSAATESYDDVVYCYENLLMKLEDPCLFTQECMERFAPILNAMFNGPLKPLAAYDAFDTFWHERHTVFEAVDPRTWPTKVCEYIYGSPEASSSAPALPQQVEARVEGEEAEEHIGSIANPEITSDETVVASPEPGLALVPAPRLSSSSIDSEMSPRSVDLHSSPALQFPDSPAPNHPDQGGNPSSLPLPIPVVLSTPPRVSKGQSRESPSGIVLFATPSPPSTPGGSGGGKFKSLFSPEKTPSRSSKPLLAPSPLIKSLPPSSPLASVNKRRRISGNKENEIPSSATCSPSRRDLLAIGSPSLRPSALRKRPFGALTESGGDELAGRGRVLEFGEKEKERPAKRVRISEPIPAFVLPMPTQVPMDSDAAFHSDTSSSLKSSSPPLSSKSATDSFVNASQRLDSVLRKSLSLPKKRKALQLDYVEIKVPSSKGSQALKALTNDREMKTPTRRLSKSGGKRKTLTMVSPVQGPDAEGDLDPDLHEILDIPSSDSDLGSDDTRSVQQLSSDDDPHLGQVTPGHLISPALKRVSRADEDEDLDPPSDDSDYGFGSGAAERSAQDSPSRQVMMRRLQRTASANGSGTSAIGVDASQRMHLGHLLSA</sequence>
<evidence type="ECO:0000313" key="2">
    <source>
        <dbReference type="EMBL" id="KIK57143.1"/>
    </source>
</evidence>
<feature type="compositionally biased region" description="Polar residues" evidence="1">
    <location>
        <begin position="1548"/>
        <end position="1558"/>
    </location>
</feature>
<evidence type="ECO:0000256" key="1">
    <source>
        <dbReference type="SAM" id="MobiDB-lite"/>
    </source>
</evidence>
<feature type="region of interest" description="Disordered" evidence="1">
    <location>
        <begin position="1406"/>
        <end position="1563"/>
    </location>
</feature>
<reference evidence="2 3" key="1">
    <citation type="submission" date="2014-04" db="EMBL/GenBank/DDBJ databases">
        <title>Evolutionary Origins and Diversification of the Mycorrhizal Mutualists.</title>
        <authorList>
            <consortium name="DOE Joint Genome Institute"/>
            <consortium name="Mycorrhizal Genomics Consortium"/>
            <person name="Kohler A."/>
            <person name="Kuo A."/>
            <person name="Nagy L.G."/>
            <person name="Floudas D."/>
            <person name="Copeland A."/>
            <person name="Barry K.W."/>
            <person name="Cichocki N."/>
            <person name="Veneault-Fourrey C."/>
            <person name="LaButti K."/>
            <person name="Lindquist E.A."/>
            <person name="Lipzen A."/>
            <person name="Lundell T."/>
            <person name="Morin E."/>
            <person name="Murat C."/>
            <person name="Riley R."/>
            <person name="Ohm R."/>
            <person name="Sun H."/>
            <person name="Tunlid A."/>
            <person name="Henrissat B."/>
            <person name="Grigoriev I.V."/>
            <person name="Hibbett D.S."/>
            <person name="Martin F."/>
        </authorList>
    </citation>
    <scope>NUCLEOTIDE SEQUENCE [LARGE SCALE GENOMIC DNA]</scope>
    <source>
        <strain evidence="2 3">FD-317 M1</strain>
    </source>
</reference>
<gene>
    <name evidence="2" type="ORF">GYMLUDRAFT_75668</name>
</gene>
<keyword evidence="3" id="KW-1185">Reference proteome</keyword>
<feature type="compositionally biased region" description="Low complexity" evidence="1">
    <location>
        <begin position="1207"/>
        <end position="1242"/>
    </location>
</feature>
<feature type="compositionally biased region" description="Basic residues" evidence="1">
    <location>
        <begin position="1423"/>
        <end position="1436"/>
    </location>
</feature>
<feature type="compositionally biased region" description="Polar residues" evidence="1">
    <location>
        <begin position="19"/>
        <end position="54"/>
    </location>
</feature>
<organism evidence="2 3">
    <name type="scientific">Collybiopsis luxurians FD-317 M1</name>
    <dbReference type="NCBI Taxonomy" id="944289"/>
    <lineage>
        <taxon>Eukaryota</taxon>
        <taxon>Fungi</taxon>
        <taxon>Dikarya</taxon>
        <taxon>Basidiomycota</taxon>
        <taxon>Agaricomycotina</taxon>
        <taxon>Agaricomycetes</taxon>
        <taxon>Agaricomycetidae</taxon>
        <taxon>Agaricales</taxon>
        <taxon>Marasmiineae</taxon>
        <taxon>Omphalotaceae</taxon>
        <taxon>Collybiopsis</taxon>
        <taxon>Collybiopsis luxurians</taxon>
    </lineage>
</organism>
<feature type="region of interest" description="Disordered" evidence="1">
    <location>
        <begin position="1333"/>
        <end position="1372"/>
    </location>
</feature>
<protein>
    <recommendedName>
        <fullName evidence="4">Telomere-associated protein Rif1 N-terminal domain-containing protein</fullName>
    </recommendedName>
</protein>
<feature type="compositionally biased region" description="Basic and acidic residues" evidence="1">
    <location>
        <begin position="1299"/>
        <end position="1317"/>
    </location>
</feature>
<feature type="region of interest" description="Disordered" evidence="1">
    <location>
        <begin position="1114"/>
        <end position="1321"/>
    </location>
</feature>
<proteinExistence type="predicted"/>
<feature type="compositionally biased region" description="Low complexity" evidence="1">
    <location>
        <begin position="1158"/>
        <end position="1173"/>
    </location>
</feature>
<evidence type="ECO:0000313" key="3">
    <source>
        <dbReference type="Proteomes" id="UP000053593"/>
    </source>
</evidence>
<feature type="region of interest" description="Disordered" evidence="1">
    <location>
        <begin position="160"/>
        <end position="190"/>
    </location>
</feature>
<accession>A0A0D0CPC3</accession>
<feature type="compositionally biased region" description="Low complexity" evidence="1">
    <location>
        <begin position="1347"/>
        <end position="1368"/>
    </location>
</feature>
<name>A0A0D0CPC3_9AGAR</name>
<dbReference type="OrthoDB" id="2591260at2759"/>
<dbReference type="Proteomes" id="UP000053593">
    <property type="component" value="Unassembled WGS sequence"/>
</dbReference>
<dbReference type="HOGENOM" id="CLU_001598_0_0_1"/>
<dbReference type="EMBL" id="KN834792">
    <property type="protein sequence ID" value="KIK57143.1"/>
    <property type="molecule type" value="Genomic_DNA"/>
</dbReference>
<feature type="region of interest" description="Disordered" evidence="1">
    <location>
        <begin position="1"/>
        <end position="86"/>
    </location>
</feature>
<dbReference type="InterPro" id="IPR016024">
    <property type="entry name" value="ARM-type_fold"/>
</dbReference>
<dbReference type="SUPFAM" id="SSF48371">
    <property type="entry name" value="ARM repeat"/>
    <property type="match status" value="1"/>
</dbReference>